<comment type="caution">
    <text evidence="14">The sequence shown here is derived from an EMBL/GenBank/DDBJ whole genome shotgun (WGS) entry which is preliminary data.</text>
</comment>
<dbReference type="EMBL" id="LSGP01000020">
    <property type="protein sequence ID" value="KYZ75868.1"/>
    <property type="molecule type" value="Genomic_DNA"/>
</dbReference>
<feature type="domain" description="ACT" evidence="13">
    <location>
        <begin position="146"/>
        <end position="219"/>
    </location>
</feature>
<dbReference type="Gene3D" id="3.30.70.260">
    <property type="match status" value="1"/>
</dbReference>
<keyword evidence="4 11" id="KW-0312">Gluconeogenesis</keyword>
<dbReference type="InterPro" id="IPR045865">
    <property type="entry name" value="ACT-like_dom_sf"/>
</dbReference>
<dbReference type="GO" id="GO:0046872">
    <property type="term" value="F:metal ion binding"/>
    <property type="evidence" value="ECO:0007669"/>
    <property type="project" value="UniProtKB-UniRule"/>
</dbReference>
<dbReference type="Gene3D" id="3.30.1330.90">
    <property type="entry name" value="D-3-phosphoglycerate dehydrogenase, domain 3"/>
    <property type="match status" value="1"/>
</dbReference>
<comment type="pathway">
    <text evidence="2 11">Carbohydrate biosynthesis; gluconeogenesis.</text>
</comment>
<dbReference type="OrthoDB" id="9813137at2"/>
<dbReference type="PROSITE" id="PS51671">
    <property type="entry name" value="ACT"/>
    <property type="match status" value="1"/>
</dbReference>
<dbReference type="CDD" id="cd04903">
    <property type="entry name" value="ACT_LSD"/>
    <property type="match status" value="1"/>
</dbReference>
<dbReference type="InterPro" id="IPR005131">
    <property type="entry name" value="Ser_deHydtase_bsu"/>
</dbReference>
<dbReference type="FunFam" id="3.30.70.260:FF:000008">
    <property type="entry name" value="D-3-phosphoglycerate dehydrogenase, chloroplastic"/>
    <property type="match status" value="1"/>
</dbReference>
<keyword evidence="7 11" id="KW-0408">Iron</keyword>
<dbReference type="SUPFAM" id="SSF55021">
    <property type="entry name" value="ACT-like"/>
    <property type="match status" value="1"/>
</dbReference>
<gene>
    <name evidence="14" type="ORF">AXX12_11785</name>
</gene>
<comment type="cofactor">
    <cofactor evidence="1 12">
        <name>[4Fe-4S] cluster</name>
        <dbReference type="ChEBI" id="CHEBI:49883"/>
    </cofactor>
</comment>
<dbReference type="STRING" id="1794912.AXX12_11785"/>
<evidence type="ECO:0000256" key="1">
    <source>
        <dbReference type="ARBA" id="ARBA00001966"/>
    </source>
</evidence>
<keyword evidence="8 11" id="KW-0411">Iron-sulfur</keyword>
<dbReference type="InterPro" id="IPR051318">
    <property type="entry name" value="Fe-S_L-Ser"/>
</dbReference>
<dbReference type="SUPFAM" id="SSF143548">
    <property type="entry name" value="Serine metabolism enzymes domain"/>
    <property type="match status" value="1"/>
</dbReference>
<evidence type="ECO:0000256" key="7">
    <source>
        <dbReference type="ARBA" id="ARBA00023004"/>
    </source>
</evidence>
<dbReference type="InterPro" id="IPR029009">
    <property type="entry name" value="ASB_dom_sf"/>
</dbReference>
<comment type="catalytic activity">
    <reaction evidence="10 11 12">
        <text>L-serine = pyruvate + NH4(+)</text>
        <dbReference type="Rhea" id="RHEA:19169"/>
        <dbReference type="ChEBI" id="CHEBI:15361"/>
        <dbReference type="ChEBI" id="CHEBI:28938"/>
        <dbReference type="ChEBI" id="CHEBI:33384"/>
        <dbReference type="EC" id="4.3.1.17"/>
    </reaction>
</comment>
<dbReference type="UniPathway" id="UPA00138"/>
<accession>A0A154BQT2</accession>
<keyword evidence="9 11" id="KW-0456">Lyase</keyword>
<dbReference type="PANTHER" id="PTHR30182:SF12">
    <property type="entry name" value="L-SERINE DEHYDRATASE, BETA CHAIN-RELATED"/>
    <property type="match status" value="1"/>
</dbReference>
<evidence type="ECO:0000256" key="12">
    <source>
        <dbReference type="RuleBase" id="RU366059"/>
    </source>
</evidence>
<keyword evidence="5 11" id="KW-0004">4Fe-4S</keyword>
<dbReference type="GO" id="GO:0003941">
    <property type="term" value="F:L-serine ammonia-lyase activity"/>
    <property type="evidence" value="ECO:0007669"/>
    <property type="project" value="UniProtKB-UniRule"/>
</dbReference>
<dbReference type="Pfam" id="PF01842">
    <property type="entry name" value="ACT"/>
    <property type="match status" value="1"/>
</dbReference>
<reference evidence="14 15" key="1">
    <citation type="submission" date="2016-02" db="EMBL/GenBank/DDBJ databases">
        <title>Anaerosporomusa subterraneum gen. nov., sp. nov., a spore-forming obligate anaerobe isolated from saprolite.</title>
        <authorList>
            <person name="Choi J.K."/>
            <person name="Shah M."/>
            <person name="Yee N."/>
        </authorList>
    </citation>
    <scope>NUCLEOTIDE SEQUENCE [LARGE SCALE GENOMIC DNA]</scope>
    <source>
        <strain evidence="14 15">RU4</strain>
    </source>
</reference>
<name>A0A154BQT2_ANASB</name>
<evidence type="ECO:0000256" key="11">
    <source>
        <dbReference type="PIRNR" id="PIRNR036692"/>
    </source>
</evidence>
<evidence type="ECO:0000256" key="5">
    <source>
        <dbReference type="ARBA" id="ARBA00022485"/>
    </source>
</evidence>
<evidence type="ECO:0000256" key="9">
    <source>
        <dbReference type="ARBA" id="ARBA00023239"/>
    </source>
</evidence>
<evidence type="ECO:0000313" key="14">
    <source>
        <dbReference type="EMBL" id="KYZ75868.1"/>
    </source>
</evidence>
<evidence type="ECO:0000256" key="3">
    <source>
        <dbReference type="ARBA" id="ARBA00008636"/>
    </source>
</evidence>
<sequence length="219" mass="23141">MGVFDIVGPVMIGPSSSHTAGAVRLGKMARTILGEAPVAVTINLYGSFARTYKGHGTDKALVAGLLGFSAEDTRIKDAINLAAQANLHVTFRIVEGGDFHPNTAQMQLKGISGKSVKVTGASIGGGRIVITQIDGYDVEITGDYYTLITLHQDKPGIIAMITQILAQQNVNIAFMKVSRKQKGVQALMVLETDHPIPEEVLAAISPVPAIESALLVKPL</sequence>
<evidence type="ECO:0000256" key="6">
    <source>
        <dbReference type="ARBA" id="ARBA00022723"/>
    </source>
</evidence>
<keyword evidence="15" id="KW-1185">Reference proteome</keyword>
<dbReference type="Pfam" id="PF03315">
    <property type="entry name" value="SDH_beta"/>
    <property type="match status" value="1"/>
</dbReference>
<dbReference type="PANTHER" id="PTHR30182">
    <property type="entry name" value="L-SERINE DEHYDRATASE"/>
    <property type="match status" value="1"/>
</dbReference>
<dbReference type="RefSeq" id="WP_066243780.1">
    <property type="nucleotide sequence ID" value="NZ_LSGP01000020.1"/>
</dbReference>
<dbReference type="InterPro" id="IPR004643">
    <property type="entry name" value="Fe-S_L-Ser_bsu"/>
</dbReference>
<dbReference type="AlphaFoldDB" id="A0A154BQT2"/>
<evidence type="ECO:0000256" key="8">
    <source>
        <dbReference type="ARBA" id="ARBA00023014"/>
    </source>
</evidence>
<evidence type="ECO:0000256" key="4">
    <source>
        <dbReference type="ARBA" id="ARBA00022432"/>
    </source>
</evidence>
<keyword evidence="6 11" id="KW-0479">Metal-binding</keyword>
<dbReference type="PIRSF" id="PIRSF036692">
    <property type="entry name" value="SDH_B"/>
    <property type="match status" value="1"/>
</dbReference>
<dbReference type="InterPro" id="IPR002912">
    <property type="entry name" value="ACT_dom"/>
</dbReference>
<proteinExistence type="inferred from homology"/>
<dbReference type="GO" id="GO:0051539">
    <property type="term" value="F:4 iron, 4 sulfur cluster binding"/>
    <property type="evidence" value="ECO:0007669"/>
    <property type="project" value="UniProtKB-UniRule"/>
</dbReference>
<dbReference type="NCBIfam" id="TIGR00719">
    <property type="entry name" value="sda_beta"/>
    <property type="match status" value="1"/>
</dbReference>
<evidence type="ECO:0000256" key="2">
    <source>
        <dbReference type="ARBA" id="ARBA00004742"/>
    </source>
</evidence>
<comment type="similarity">
    <text evidence="3 11 12">Belongs to the iron-sulfur dependent L-serine dehydratase family.</text>
</comment>
<protein>
    <recommendedName>
        <fullName evidence="11">L-serine deaminase</fullName>
    </recommendedName>
</protein>
<evidence type="ECO:0000256" key="10">
    <source>
        <dbReference type="ARBA" id="ARBA00049406"/>
    </source>
</evidence>
<dbReference type="Proteomes" id="UP000076268">
    <property type="component" value="Unassembled WGS sequence"/>
</dbReference>
<organism evidence="14 15">
    <name type="scientific">Anaerosporomusa subterranea</name>
    <dbReference type="NCBI Taxonomy" id="1794912"/>
    <lineage>
        <taxon>Bacteria</taxon>
        <taxon>Bacillati</taxon>
        <taxon>Bacillota</taxon>
        <taxon>Negativicutes</taxon>
        <taxon>Acetonemataceae</taxon>
        <taxon>Anaerosporomusa</taxon>
    </lineage>
</organism>
<evidence type="ECO:0000259" key="13">
    <source>
        <dbReference type="PROSITE" id="PS51671"/>
    </source>
</evidence>
<evidence type="ECO:0000313" key="15">
    <source>
        <dbReference type="Proteomes" id="UP000076268"/>
    </source>
</evidence>
<dbReference type="GO" id="GO:0006094">
    <property type="term" value="P:gluconeogenesis"/>
    <property type="evidence" value="ECO:0007669"/>
    <property type="project" value="UniProtKB-UniRule"/>
</dbReference>